<feature type="region of interest" description="Disordered" evidence="1">
    <location>
        <begin position="318"/>
        <end position="342"/>
    </location>
</feature>
<evidence type="ECO:0000256" key="2">
    <source>
        <dbReference type="SAM" id="Phobius"/>
    </source>
</evidence>
<proteinExistence type="predicted"/>
<organism evidence="4">
    <name type="scientific">Brachypodium distachyon</name>
    <name type="common">Purple false brome</name>
    <name type="synonym">Trachynia distachya</name>
    <dbReference type="NCBI Taxonomy" id="15368"/>
    <lineage>
        <taxon>Eukaryota</taxon>
        <taxon>Viridiplantae</taxon>
        <taxon>Streptophyta</taxon>
        <taxon>Embryophyta</taxon>
        <taxon>Tracheophyta</taxon>
        <taxon>Spermatophyta</taxon>
        <taxon>Magnoliopsida</taxon>
        <taxon>Liliopsida</taxon>
        <taxon>Poales</taxon>
        <taxon>Poaceae</taxon>
        <taxon>BOP clade</taxon>
        <taxon>Pooideae</taxon>
        <taxon>Stipodae</taxon>
        <taxon>Brachypodieae</taxon>
        <taxon>Brachypodium</taxon>
    </lineage>
</organism>
<dbReference type="OMA" id="VNTCASR"/>
<keyword evidence="5" id="KW-1185">Reference proteome</keyword>
<feature type="compositionally biased region" description="Acidic residues" evidence="1">
    <location>
        <begin position="328"/>
        <end position="337"/>
    </location>
</feature>
<protein>
    <submittedName>
        <fullName evidence="3 4">Uncharacterized protein</fullName>
    </submittedName>
</protein>
<dbReference type="RefSeq" id="XP_024310985.1">
    <property type="nucleotide sequence ID" value="XM_024455217.1"/>
</dbReference>
<feature type="transmembrane region" description="Helical" evidence="2">
    <location>
        <begin position="178"/>
        <end position="200"/>
    </location>
</feature>
<dbReference type="AlphaFoldDB" id="I1IUN9"/>
<evidence type="ECO:0000313" key="3">
    <source>
        <dbReference type="EMBL" id="KQJ92408.1"/>
    </source>
</evidence>
<dbReference type="Proteomes" id="UP000008810">
    <property type="component" value="Chromosome 4"/>
</dbReference>
<sequence length="484" mass="51375">MAAAGRGAAHHDALTSRCLAFAEGVATMVSPVLLALALKDKWKSDVHEPSLPMAMLTAIAGATLFTGICPTLACCASERFPTACVRLPSVTRGLTATVSSACLLFIACWISYLSVVSDSFVFVVGFLSGIFLLLRAVSYWLPHDQQQQLPKLNHPEEGEDRKAKEKELCAMVDKSHEFMSGVTGILFLALEGMALEGLAMTSSATPAYNNPGTDSEHALLLRPHMSISFLVCAVGVVLIFLEMVPPRGAAKVLGLMYCADAAMAAGTGALLTAVVSTAMGKRKTKAGFLFLFFPFLIFIQLVYRVTINARNSINGRRTPGDLHAAENPVEEEEDGGEEEAKPAPMGLTKVTFTGFLVVSVKAISGGSPSGWTLCFLLFAAAAIVSGLSWRLLTHAQNKVKVGKAAADEAANVAAFCTHLCVAVATVLFAVVAWEAAAAGRDDERQHVSAAACAHVSQVTCVHLDKILDVQNVRNMCTCIDPCRN</sequence>
<evidence type="ECO:0000256" key="1">
    <source>
        <dbReference type="SAM" id="MobiDB-lite"/>
    </source>
</evidence>
<dbReference type="eggNOG" id="ENOG502R3H4">
    <property type="taxonomic scope" value="Eukaryota"/>
</dbReference>
<dbReference type="KEGG" id="bdi:100821855"/>
<dbReference type="OrthoDB" id="663642at2759"/>
<feature type="transmembrane region" description="Helical" evidence="2">
    <location>
        <begin position="412"/>
        <end position="436"/>
    </location>
</feature>
<dbReference type="EnsemblPlants" id="KQJ92408">
    <property type="protein sequence ID" value="KQJ92408"/>
    <property type="gene ID" value="BRADI_4g43460v3"/>
</dbReference>
<reference evidence="3 4" key="1">
    <citation type="journal article" date="2010" name="Nature">
        <title>Genome sequencing and analysis of the model grass Brachypodium distachyon.</title>
        <authorList>
            <consortium name="International Brachypodium Initiative"/>
        </authorList>
    </citation>
    <scope>NUCLEOTIDE SEQUENCE [LARGE SCALE GENOMIC DNA]</scope>
    <source>
        <strain evidence="3">Bd21</strain>
        <strain evidence="4">cv. Bd21</strain>
    </source>
</reference>
<feature type="transmembrane region" description="Helical" evidence="2">
    <location>
        <begin position="253"/>
        <end position="275"/>
    </location>
</feature>
<keyword evidence="2" id="KW-1133">Transmembrane helix</keyword>
<dbReference type="RefSeq" id="XP_003577088.1">
    <property type="nucleotide sequence ID" value="XM_003577040.4"/>
</dbReference>
<feature type="transmembrane region" description="Helical" evidence="2">
    <location>
        <begin position="287"/>
        <end position="307"/>
    </location>
</feature>
<accession>I1IUN9</accession>
<keyword evidence="2" id="KW-0812">Transmembrane</keyword>
<feature type="transmembrane region" description="Helical" evidence="2">
    <location>
        <begin position="20"/>
        <end position="38"/>
    </location>
</feature>
<feature type="transmembrane region" description="Helical" evidence="2">
    <location>
        <begin position="50"/>
        <end position="73"/>
    </location>
</feature>
<feature type="transmembrane region" description="Helical" evidence="2">
    <location>
        <begin position="220"/>
        <end position="241"/>
    </location>
</feature>
<reference evidence="4" key="3">
    <citation type="submission" date="2018-08" db="UniProtKB">
        <authorList>
            <consortium name="EnsemblPlants"/>
        </authorList>
    </citation>
    <scope>IDENTIFICATION</scope>
    <source>
        <strain evidence="4">cv. Bd21</strain>
    </source>
</reference>
<dbReference type="Gramene" id="KQJ92408">
    <property type="protein sequence ID" value="KQJ92408"/>
    <property type="gene ID" value="BRADI_4g43460v3"/>
</dbReference>
<name>I1IUN9_BRADI</name>
<dbReference type="HOGENOM" id="CLU_034510_0_0_1"/>
<dbReference type="EMBL" id="CM000883">
    <property type="protein sequence ID" value="KQJ92408.1"/>
    <property type="molecule type" value="Genomic_DNA"/>
</dbReference>
<reference evidence="3" key="2">
    <citation type="submission" date="2017-06" db="EMBL/GenBank/DDBJ databases">
        <title>WGS assembly of Brachypodium distachyon.</title>
        <authorList>
            <consortium name="The International Brachypodium Initiative"/>
            <person name="Lucas S."/>
            <person name="Harmon-Smith M."/>
            <person name="Lail K."/>
            <person name="Tice H."/>
            <person name="Grimwood J."/>
            <person name="Bruce D."/>
            <person name="Barry K."/>
            <person name="Shu S."/>
            <person name="Lindquist E."/>
            <person name="Wang M."/>
            <person name="Pitluck S."/>
            <person name="Vogel J.P."/>
            <person name="Garvin D.F."/>
            <person name="Mockler T.C."/>
            <person name="Schmutz J."/>
            <person name="Rokhsar D."/>
            <person name="Bevan M.W."/>
        </authorList>
    </citation>
    <scope>NUCLEOTIDE SEQUENCE</scope>
    <source>
        <strain evidence="3">Bd21</strain>
    </source>
</reference>
<evidence type="ECO:0000313" key="4">
    <source>
        <dbReference type="EnsemblPlants" id="KQJ92408"/>
    </source>
</evidence>
<gene>
    <name evidence="4" type="primary">LOC100821855</name>
    <name evidence="3" type="ORF">BRADI_4g43460v3</name>
</gene>
<feature type="transmembrane region" description="Helical" evidence="2">
    <location>
        <begin position="94"/>
        <end position="114"/>
    </location>
</feature>
<dbReference type="GeneID" id="100821855"/>
<evidence type="ECO:0000313" key="5">
    <source>
        <dbReference type="Proteomes" id="UP000008810"/>
    </source>
</evidence>
<feature type="transmembrane region" description="Helical" evidence="2">
    <location>
        <begin position="371"/>
        <end position="392"/>
    </location>
</feature>
<dbReference type="STRING" id="15368.I1IUN9"/>
<keyword evidence="2" id="KW-0472">Membrane</keyword>
<feature type="transmembrane region" description="Helical" evidence="2">
    <location>
        <begin position="120"/>
        <end position="141"/>
    </location>
</feature>